<dbReference type="Proteomes" id="UP001150062">
    <property type="component" value="Unassembled WGS sequence"/>
</dbReference>
<dbReference type="Gene3D" id="3.40.50.300">
    <property type="entry name" value="P-loop containing nucleotide triphosphate hydrolases"/>
    <property type="match status" value="1"/>
</dbReference>
<keyword evidence="3" id="KW-0547">Nucleotide-binding</keyword>
<keyword evidence="1" id="KW-0677">Repeat</keyword>
<protein>
    <submittedName>
        <fullName evidence="3">Atp-binding cassette sub-family f member 1</fullName>
    </submittedName>
</protein>
<dbReference type="SUPFAM" id="SSF52540">
    <property type="entry name" value="P-loop containing nucleoside triphosphate hydrolases"/>
    <property type="match status" value="1"/>
</dbReference>
<sequence>MKLKHTKPNRLRKKILFGLGFTEKMQTTAAKNFSGGWRMRLSLAKAIFAQPHLLLLDEPDNFLDLQGIIWLEKYLATE</sequence>
<reference evidence="3" key="1">
    <citation type="submission" date="2022-08" db="EMBL/GenBank/DDBJ databases">
        <title>Novel sulfate-reducing endosymbionts in the free-living metamonad Anaeramoeba.</title>
        <authorList>
            <person name="Jerlstrom-Hultqvist J."/>
            <person name="Cepicka I."/>
            <person name="Gallot-Lavallee L."/>
            <person name="Salas-Leiva D."/>
            <person name="Curtis B.A."/>
            <person name="Zahonova K."/>
            <person name="Pipaliya S."/>
            <person name="Dacks J."/>
            <person name="Roger A.J."/>
        </authorList>
    </citation>
    <scope>NUCLEOTIDE SEQUENCE</scope>
    <source>
        <strain evidence="3">Schooner1</strain>
    </source>
</reference>
<evidence type="ECO:0000256" key="1">
    <source>
        <dbReference type="ARBA" id="ARBA00022737"/>
    </source>
</evidence>
<dbReference type="PANTHER" id="PTHR19211:SF14">
    <property type="entry name" value="ATP-BINDING CASSETTE SUB-FAMILY F MEMBER 1"/>
    <property type="match status" value="1"/>
</dbReference>
<dbReference type="PANTHER" id="PTHR19211">
    <property type="entry name" value="ATP-BINDING TRANSPORT PROTEIN-RELATED"/>
    <property type="match status" value="1"/>
</dbReference>
<dbReference type="InterPro" id="IPR050611">
    <property type="entry name" value="ABCF"/>
</dbReference>
<accession>A0ABQ8X619</accession>
<evidence type="ECO:0000259" key="2">
    <source>
        <dbReference type="Pfam" id="PF00005"/>
    </source>
</evidence>
<keyword evidence="3" id="KW-0067">ATP-binding</keyword>
<keyword evidence="4" id="KW-1185">Reference proteome</keyword>
<gene>
    <name evidence="3" type="ORF">M0813_09243</name>
</gene>
<proteinExistence type="predicted"/>
<evidence type="ECO:0000313" key="4">
    <source>
        <dbReference type="Proteomes" id="UP001150062"/>
    </source>
</evidence>
<name>A0ABQ8X619_9EUKA</name>
<dbReference type="EMBL" id="JAOAOG010000330">
    <property type="protein sequence ID" value="KAJ6228103.1"/>
    <property type="molecule type" value="Genomic_DNA"/>
</dbReference>
<comment type="caution">
    <text evidence="3">The sequence shown here is derived from an EMBL/GenBank/DDBJ whole genome shotgun (WGS) entry which is preliminary data.</text>
</comment>
<dbReference type="Pfam" id="PF00005">
    <property type="entry name" value="ABC_tran"/>
    <property type="match status" value="1"/>
</dbReference>
<feature type="domain" description="ABC transporter" evidence="2">
    <location>
        <begin position="14"/>
        <end position="60"/>
    </location>
</feature>
<dbReference type="InterPro" id="IPR027417">
    <property type="entry name" value="P-loop_NTPase"/>
</dbReference>
<evidence type="ECO:0000313" key="3">
    <source>
        <dbReference type="EMBL" id="KAJ6228103.1"/>
    </source>
</evidence>
<dbReference type="InterPro" id="IPR003439">
    <property type="entry name" value="ABC_transporter-like_ATP-bd"/>
</dbReference>
<dbReference type="GO" id="GO:0005524">
    <property type="term" value="F:ATP binding"/>
    <property type="evidence" value="ECO:0007669"/>
    <property type="project" value="UniProtKB-KW"/>
</dbReference>
<organism evidence="3 4">
    <name type="scientific">Anaeramoeba flamelloides</name>
    <dbReference type="NCBI Taxonomy" id="1746091"/>
    <lineage>
        <taxon>Eukaryota</taxon>
        <taxon>Metamonada</taxon>
        <taxon>Anaeramoebidae</taxon>
        <taxon>Anaeramoeba</taxon>
    </lineage>
</organism>